<dbReference type="SUPFAM" id="SSF55874">
    <property type="entry name" value="ATPase domain of HSP90 chaperone/DNA topoisomerase II/histidine kinase"/>
    <property type="match status" value="1"/>
</dbReference>
<dbReference type="Proteomes" id="UP000244523">
    <property type="component" value="Unassembled WGS sequence"/>
</dbReference>
<dbReference type="Gene3D" id="3.30.565.10">
    <property type="entry name" value="Histidine kinase-like ATPase, C-terminal domain"/>
    <property type="match status" value="1"/>
</dbReference>
<evidence type="ECO:0000256" key="1">
    <source>
        <dbReference type="ARBA" id="ARBA00000085"/>
    </source>
</evidence>
<dbReference type="InterPro" id="IPR050736">
    <property type="entry name" value="Sensor_HK_Regulatory"/>
</dbReference>
<sequence>MFNSLSGRFLILTIIFVMLAEVLIFVPSVARFREDYLLARLERAQIASLALEADAMLDPALEVELLRNAEVYNVVLRRDEVRQLALSSPLPAPVAASYDMRNPSGLTLIADAMRTLVNTDDDIIRVFGNPVREGGLMIEVTMDEMPLRDAMLAYGRNILILSAFISIVTACLLFLAVQVLLVRPIKGVVDHMQSYAKAPEDARQIITPTAGVRELRDAEEALQTMQQQLTGALKQKERLAQLGGAVAKVSHDLRNILTSAQLFTDRIEGSDDPLVIRMAPKLVNSITRAVNLCETTLAFGRVEEPAPALARVNLAQIVDDVVDSERLAAGDYDLVITDEIPPMLTLRADGEQLYRVLSNLVRNARQAIMASGNAGEIILRASEDDQAWSILVRDTGPGLPKKAQEHLFQAFQGSVRKGGSGLGLVIAADLVRGHGGRLELLETSENGTSFLIKLPKADLALTSAAE</sequence>
<comment type="caution">
    <text evidence="10">The sequence shown here is derived from an EMBL/GenBank/DDBJ whole genome shotgun (WGS) entry which is preliminary data.</text>
</comment>
<feature type="coiled-coil region" evidence="7">
    <location>
        <begin position="215"/>
        <end position="242"/>
    </location>
</feature>
<keyword evidence="3" id="KW-0597">Phosphoprotein</keyword>
<proteinExistence type="predicted"/>
<dbReference type="CDD" id="cd00075">
    <property type="entry name" value="HATPase"/>
    <property type="match status" value="1"/>
</dbReference>
<keyword evidence="7" id="KW-0175">Coiled coil</keyword>
<evidence type="ECO:0000256" key="3">
    <source>
        <dbReference type="ARBA" id="ARBA00022553"/>
    </source>
</evidence>
<dbReference type="SUPFAM" id="SSF47384">
    <property type="entry name" value="Homodimeric domain of signal transducing histidine kinase"/>
    <property type="match status" value="1"/>
</dbReference>
<name>A0A2T6KG55_9RHOB</name>
<feature type="transmembrane region" description="Helical" evidence="8">
    <location>
        <begin position="158"/>
        <end position="181"/>
    </location>
</feature>
<protein>
    <recommendedName>
        <fullName evidence="2">histidine kinase</fullName>
        <ecNumber evidence="2">2.7.13.3</ecNumber>
    </recommendedName>
</protein>
<dbReference type="PANTHER" id="PTHR43711">
    <property type="entry name" value="TWO-COMPONENT HISTIDINE KINASE"/>
    <property type="match status" value="1"/>
</dbReference>
<dbReference type="GO" id="GO:0000155">
    <property type="term" value="F:phosphorelay sensor kinase activity"/>
    <property type="evidence" value="ECO:0007669"/>
    <property type="project" value="InterPro"/>
</dbReference>
<feature type="transmembrane region" description="Helical" evidence="8">
    <location>
        <begin position="6"/>
        <end position="30"/>
    </location>
</feature>
<dbReference type="Pfam" id="PF02518">
    <property type="entry name" value="HATPase_c"/>
    <property type="match status" value="1"/>
</dbReference>
<keyword evidence="8" id="KW-1133">Transmembrane helix</keyword>
<keyword evidence="5 10" id="KW-0418">Kinase</keyword>
<keyword evidence="4" id="KW-0808">Transferase</keyword>
<evidence type="ECO:0000256" key="4">
    <source>
        <dbReference type="ARBA" id="ARBA00022679"/>
    </source>
</evidence>
<dbReference type="InterPro" id="IPR003594">
    <property type="entry name" value="HATPase_dom"/>
</dbReference>
<organism evidence="10 11">
    <name type="scientific">Yoonia sediminilitoris</name>
    <dbReference type="NCBI Taxonomy" id="1286148"/>
    <lineage>
        <taxon>Bacteria</taxon>
        <taxon>Pseudomonadati</taxon>
        <taxon>Pseudomonadota</taxon>
        <taxon>Alphaproteobacteria</taxon>
        <taxon>Rhodobacterales</taxon>
        <taxon>Paracoccaceae</taxon>
        <taxon>Yoonia</taxon>
    </lineage>
</organism>
<keyword evidence="6" id="KW-0902">Two-component regulatory system</keyword>
<keyword evidence="8" id="KW-0812">Transmembrane</keyword>
<evidence type="ECO:0000256" key="2">
    <source>
        <dbReference type="ARBA" id="ARBA00012438"/>
    </source>
</evidence>
<evidence type="ECO:0000259" key="9">
    <source>
        <dbReference type="PROSITE" id="PS50109"/>
    </source>
</evidence>
<dbReference type="OrthoDB" id="9784218at2"/>
<evidence type="ECO:0000256" key="7">
    <source>
        <dbReference type="SAM" id="Coils"/>
    </source>
</evidence>
<dbReference type="SMART" id="SM00388">
    <property type="entry name" value="HisKA"/>
    <property type="match status" value="1"/>
</dbReference>
<dbReference type="AlphaFoldDB" id="A0A2T6KG55"/>
<accession>A0A2T6KG55</accession>
<evidence type="ECO:0000313" key="11">
    <source>
        <dbReference type="Proteomes" id="UP000244523"/>
    </source>
</evidence>
<evidence type="ECO:0000256" key="6">
    <source>
        <dbReference type="ARBA" id="ARBA00023012"/>
    </source>
</evidence>
<dbReference type="EMBL" id="QBUD01000006">
    <property type="protein sequence ID" value="PUB14315.1"/>
    <property type="molecule type" value="Genomic_DNA"/>
</dbReference>
<evidence type="ECO:0000313" key="10">
    <source>
        <dbReference type="EMBL" id="PUB14315.1"/>
    </source>
</evidence>
<gene>
    <name evidence="10" type="ORF">C8N45_106189</name>
</gene>
<dbReference type="RefSeq" id="WP_108386727.1">
    <property type="nucleotide sequence ID" value="NZ_QBUD01000006.1"/>
</dbReference>
<reference evidence="10 11" key="1">
    <citation type="submission" date="2018-04" db="EMBL/GenBank/DDBJ databases">
        <title>Genomic Encyclopedia of Archaeal and Bacterial Type Strains, Phase II (KMG-II): from individual species to whole genera.</title>
        <authorList>
            <person name="Goeker M."/>
        </authorList>
    </citation>
    <scope>NUCLEOTIDE SEQUENCE [LARGE SCALE GENOMIC DNA]</scope>
    <source>
        <strain evidence="10 11">DSM 29955</strain>
    </source>
</reference>
<dbReference type="PANTHER" id="PTHR43711:SF1">
    <property type="entry name" value="HISTIDINE KINASE 1"/>
    <property type="match status" value="1"/>
</dbReference>
<dbReference type="SMART" id="SM00387">
    <property type="entry name" value="HATPase_c"/>
    <property type="match status" value="1"/>
</dbReference>
<dbReference type="InterPro" id="IPR036097">
    <property type="entry name" value="HisK_dim/P_sf"/>
</dbReference>
<dbReference type="InterPro" id="IPR005467">
    <property type="entry name" value="His_kinase_dom"/>
</dbReference>
<dbReference type="Gene3D" id="1.10.287.130">
    <property type="match status" value="1"/>
</dbReference>
<dbReference type="InterPro" id="IPR003661">
    <property type="entry name" value="HisK_dim/P_dom"/>
</dbReference>
<dbReference type="PROSITE" id="PS50109">
    <property type="entry name" value="HIS_KIN"/>
    <property type="match status" value="1"/>
</dbReference>
<dbReference type="InterPro" id="IPR004358">
    <property type="entry name" value="Sig_transdc_His_kin-like_C"/>
</dbReference>
<keyword evidence="8" id="KW-0472">Membrane</keyword>
<feature type="domain" description="Histidine kinase" evidence="9">
    <location>
        <begin position="248"/>
        <end position="458"/>
    </location>
</feature>
<dbReference type="InterPro" id="IPR036890">
    <property type="entry name" value="HATPase_C_sf"/>
</dbReference>
<dbReference type="EC" id="2.7.13.3" evidence="2"/>
<evidence type="ECO:0000256" key="8">
    <source>
        <dbReference type="SAM" id="Phobius"/>
    </source>
</evidence>
<keyword evidence="11" id="KW-1185">Reference proteome</keyword>
<evidence type="ECO:0000256" key="5">
    <source>
        <dbReference type="ARBA" id="ARBA00022777"/>
    </source>
</evidence>
<dbReference type="PRINTS" id="PR00344">
    <property type="entry name" value="BCTRLSENSOR"/>
</dbReference>
<comment type="catalytic activity">
    <reaction evidence="1">
        <text>ATP + protein L-histidine = ADP + protein N-phospho-L-histidine.</text>
        <dbReference type="EC" id="2.7.13.3"/>
    </reaction>
</comment>